<gene>
    <name evidence="1" type="ORF">UFOVP443_8</name>
</gene>
<dbReference type="EMBL" id="LR796404">
    <property type="protein sequence ID" value="CAB4142153.1"/>
    <property type="molecule type" value="Genomic_DNA"/>
</dbReference>
<accession>A0A6J5MA15</accession>
<reference evidence="1" key="1">
    <citation type="submission" date="2020-04" db="EMBL/GenBank/DDBJ databases">
        <authorList>
            <person name="Chiriac C."/>
            <person name="Salcher M."/>
            <person name="Ghai R."/>
            <person name="Kavagutti S V."/>
        </authorList>
    </citation>
    <scope>NUCLEOTIDE SEQUENCE</scope>
</reference>
<sequence>MTLWNPDWAVEVNGLGDVTNLVLSDLTITSGRSDIYSQPVAGYCRFTLKNLTQSAIAFDVNDSIVVKIKDSTGTYIPLFGGDISDIDIVVATGEPAITQNITITALGALSKLPKVLTQGVLSKDFDGDQIYEILSAVLFDQWNEVPAAETWAAYDPTVTWANAENSGLGEIDRPGDYELTDRSASTTDVYSLVASLATSGLGYIYEDASGRIGYADSTHRSQYLAANGYAYVDGGWAYANGISTSKRLGDIRNKVTITYKNGQQQTAEEAASIAVYGTQAQNIQTSIERTADALSQAEFYLDIRAYPQYQFKSITFPMANPNIPDASRDQAFNIFMGLPLDIEDLPVNIANGRYQGFVEGWTWTTRFNALDLTVIVSPVAFSLQAFRWNNVPITETWNTISPTLDWNNATIVA</sequence>
<organism evidence="1">
    <name type="scientific">uncultured Caudovirales phage</name>
    <dbReference type="NCBI Taxonomy" id="2100421"/>
    <lineage>
        <taxon>Viruses</taxon>
        <taxon>Duplodnaviria</taxon>
        <taxon>Heunggongvirae</taxon>
        <taxon>Uroviricota</taxon>
        <taxon>Caudoviricetes</taxon>
        <taxon>Peduoviridae</taxon>
        <taxon>Maltschvirus</taxon>
        <taxon>Maltschvirus maltsch</taxon>
    </lineage>
</organism>
<protein>
    <submittedName>
        <fullName evidence="1">Uncharacterized protein</fullName>
    </submittedName>
</protein>
<proteinExistence type="predicted"/>
<name>A0A6J5MA15_9CAUD</name>
<evidence type="ECO:0000313" key="1">
    <source>
        <dbReference type="EMBL" id="CAB4142153.1"/>
    </source>
</evidence>